<organism evidence="2">
    <name type="scientific">Colletotrichum fructicola (strain Nara gc5)</name>
    <name type="common">Anthracnose fungus</name>
    <name type="synonym">Colletotrichum gloeosporioides (strain Nara gc5)</name>
    <dbReference type="NCBI Taxonomy" id="1213859"/>
    <lineage>
        <taxon>Eukaryota</taxon>
        <taxon>Fungi</taxon>
        <taxon>Dikarya</taxon>
        <taxon>Ascomycota</taxon>
        <taxon>Pezizomycotina</taxon>
        <taxon>Sordariomycetes</taxon>
        <taxon>Hypocreomycetidae</taxon>
        <taxon>Glomerellales</taxon>
        <taxon>Glomerellaceae</taxon>
        <taxon>Colletotrichum</taxon>
        <taxon>Colletotrichum gloeosporioides species complex</taxon>
    </lineage>
</organism>
<feature type="region of interest" description="Disordered" evidence="1">
    <location>
        <begin position="151"/>
        <end position="200"/>
    </location>
</feature>
<accession>L2G2W3</accession>
<evidence type="ECO:0000313" key="2">
    <source>
        <dbReference type="EMBL" id="ELA33004.1"/>
    </source>
</evidence>
<protein>
    <submittedName>
        <fullName evidence="2">Uncharacterized protein</fullName>
    </submittedName>
</protein>
<sequence>MSPGVDDIDSSRGSEEADNDTTEAQSILSLADDIMSLDDTGPVDWDVIIDPELMALYEYAINHLDEDRFMSNHRRLLKDYYIMLNSQAHTMDQTSSIGFLRSRKHRNMISSKILKSLSPQKATKIEDLTAEMQNHESRDLTLERYLTGPEEVYESGSEAKSSCFRENGVDNDVSDNDERSDGATEYDDRRIPRPLCYSKS</sequence>
<name>L2G2W3_COLFN</name>
<dbReference type="HOGENOM" id="CLU_1366160_0_0_1"/>
<reference evidence="2" key="1">
    <citation type="submission" date="2012-08" db="EMBL/GenBank/DDBJ databases">
        <title>Genome analysis of Colletotrichum orbiculare and Colletotrichum fructicola.</title>
        <authorList>
            <person name="Gan P.H.P."/>
            <person name="Ikeda K."/>
            <person name="Irieda H."/>
            <person name="Narusaka M."/>
            <person name="O'Connell R.J."/>
            <person name="Narusaka Y."/>
            <person name="Takano Y."/>
            <person name="Kubo Y."/>
            <person name="Shirasu K."/>
        </authorList>
    </citation>
    <scope>NUCLEOTIDE SEQUENCE</scope>
    <source>
        <strain evidence="2">Nara gc5</strain>
    </source>
</reference>
<evidence type="ECO:0000256" key="1">
    <source>
        <dbReference type="SAM" id="MobiDB-lite"/>
    </source>
</evidence>
<dbReference type="EMBL" id="KB020674">
    <property type="protein sequence ID" value="ELA33004.1"/>
    <property type="molecule type" value="Genomic_DNA"/>
</dbReference>
<proteinExistence type="predicted"/>
<dbReference type="AlphaFoldDB" id="L2G2W3"/>
<gene>
    <name evidence="2" type="ORF">CGGC5_7010</name>
</gene>
<feature type="region of interest" description="Disordered" evidence="1">
    <location>
        <begin position="1"/>
        <end position="23"/>
    </location>
</feature>
<feature type="compositionally biased region" description="Basic and acidic residues" evidence="1">
    <location>
        <begin position="176"/>
        <end position="191"/>
    </location>
</feature>